<dbReference type="KEGG" id="npe:Natpe_2810"/>
<keyword evidence="1" id="KW-0812">Transmembrane</keyword>
<dbReference type="STRING" id="797303.Natpe_2810"/>
<evidence type="ECO:0000256" key="1">
    <source>
        <dbReference type="SAM" id="Phobius"/>
    </source>
</evidence>
<protein>
    <submittedName>
        <fullName evidence="2">Uncharacterized protein</fullName>
    </submittedName>
</protein>
<dbReference type="HOGENOM" id="CLU_3227914_0_0_2"/>
<dbReference type="EMBL" id="CP003372">
    <property type="protein sequence ID" value="AGB32609.1"/>
    <property type="molecule type" value="Genomic_DNA"/>
</dbReference>
<gene>
    <name evidence="2" type="ordered locus">Natpe_2810</name>
</gene>
<sequence>MRLSEFIISILDIILCNLASAIITSLFARLYPELYSKKFQLVL</sequence>
<accession>L0JMW6</accession>
<keyword evidence="1" id="KW-0472">Membrane</keyword>
<name>L0JMW6_NATP1</name>
<keyword evidence="1" id="KW-1133">Transmembrane helix</keyword>
<feature type="transmembrane region" description="Helical" evidence="1">
    <location>
        <begin position="6"/>
        <end position="28"/>
    </location>
</feature>
<dbReference type="AlphaFoldDB" id="L0JMW6"/>
<evidence type="ECO:0000313" key="3">
    <source>
        <dbReference type="Proteomes" id="UP000010843"/>
    </source>
</evidence>
<reference evidence="3" key="1">
    <citation type="submission" date="2012-02" db="EMBL/GenBank/DDBJ databases">
        <title>Complete sequence of chromosome of Natrinema pellirubrum DSM 15624.</title>
        <authorList>
            <person name="Lucas S."/>
            <person name="Han J."/>
            <person name="Lapidus A."/>
            <person name="Cheng J.-F."/>
            <person name="Goodwin L."/>
            <person name="Pitluck S."/>
            <person name="Peters L."/>
            <person name="Teshima H."/>
            <person name="Detter J.C."/>
            <person name="Han C."/>
            <person name="Tapia R."/>
            <person name="Land M."/>
            <person name="Hauser L."/>
            <person name="Kyrpides N."/>
            <person name="Ivanova N."/>
            <person name="Pagani I."/>
            <person name="Sproer C."/>
            <person name="Anderson I."/>
            <person name="Woyke T."/>
        </authorList>
    </citation>
    <scope>NUCLEOTIDE SEQUENCE [LARGE SCALE GENOMIC DNA]</scope>
    <source>
        <strain evidence="3">DSM 15624 / JCM 10476 / NCIMB 786</strain>
    </source>
</reference>
<evidence type="ECO:0000313" key="2">
    <source>
        <dbReference type="EMBL" id="AGB32609.1"/>
    </source>
</evidence>
<dbReference type="Proteomes" id="UP000010843">
    <property type="component" value="Chromosome"/>
</dbReference>
<proteinExistence type="predicted"/>
<organism evidence="2 3">
    <name type="scientific">Natrinema pellirubrum (strain DSM 15624 / CIP 106293 / JCM 10476 / NCIMB 786 / 157)</name>
    <dbReference type="NCBI Taxonomy" id="797303"/>
    <lineage>
        <taxon>Archaea</taxon>
        <taxon>Methanobacteriati</taxon>
        <taxon>Methanobacteriota</taxon>
        <taxon>Stenosarchaea group</taxon>
        <taxon>Halobacteria</taxon>
        <taxon>Halobacteriales</taxon>
        <taxon>Natrialbaceae</taxon>
        <taxon>Natrinema</taxon>
    </lineage>
</organism>